<keyword evidence="2 5" id="KW-0812">Transmembrane</keyword>
<evidence type="ECO:0000313" key="8">
    <source>
        <dbReference type="EMBL" id="CAF1050713.1"/>
    </source>
</evidence>
<dbReference type="Proteomes" id="UP000663864">
    <property type="component" value="Unassembled WGS sequence"/>
</dbReference>
<evidence type="ECO:0000256" key="1">
    <source>
        <dbReference type="ARBA" id="ARBA00004370"/>
    </source>
</evidence>
<keyword evidence="4 5" id="KW-0472">Membrane</keyword>
<feature type="transmembrane region" description="Helical" evidence="5">
    <location>
        <begin position="47"/>
        <end position="69"/>
    </location>
</feature>
<dbReference type="PROSITE" id="PS50262">
    <property type="entry name" value="G_PROTEIN_RECEP_F1_2"/>
    <property type="match status" value="1"/>
</dbReference>
<evidence type="ECO:0000256" key="3">
    <source>
        <dbReference type="ARBA" id="ARBA00022989"/>
    </source>
</evidence>
<feature type="transmembrane region" description="Helical" evidence="5">
    <location>
        <begin position="267"/>
        <end position="285"/>
    </location>
</feature>
<comment type="subcellular location">
    <subcellularLocation>
        <location evidence="1">Membrane</location>
    </subcellularLocation>
</comment>
<comment type="caution">
    <text evidence="7">The sequence shown here is derived from an EMBL/GenBank/DDBJ whole genome shotgun (WGS) entry which is preliminary data.</text>
</comment>
<feature type="transmembrane region" description="Helical" evidence="5">
    <location>
        <begin position="164"/>
        <end position="181"/>
    </location>
</feature>
<dbReference type="EMBL" id="CAJNOT010000668">
    <property type="protein sequence ID" value="CAF1050713.1"/>
    <property type="molecule type" value="Genomic_DNA"/>
</dbReference>
<proteinExistence type="predicted"/>
<evidence type="ECO:0000256" key="2">
    <source>
        <dbReference type="ARBA" id="ARBA00022692"/>
    </source>
</evidence>
<accession>A0A814DS68</accession>
<dbReference type="EMBL" id="CAJOBE010001591">
    <property type="protein sequence ID" value="CAF3757374.1"/>
    <property type="molecule type" value="Genomic_DNA"/>
</dbReference>
<name>A0A814DS68_9BILA</name>
<feature type="transmembrane region" description="Helical" evidence="5">
    <location>
        <begin position="81"/>
        <end position="104"/>
    </location>
</feature>
<dbReference type="EMBL" id="CAJNOU010000657">
    <property type="protein sequence ID" value="CAF1058453.1"/>
    <property type="molecule type" value="Genomic_DNA"/>
</dbReference>
<evidence type="ECO:0000313" key="11">
    <source>
        <dbReference type="EMBL" id="CAF3801923.1"/>
    </source>
</evidence>
<evidence type="ECO:0000313" key="7">
    <source>
        <dbReference type="EMBL" id="CAF0959539.1"/>
    </source>
</evidence>
<keyword evidence="3 5" id="KW-1133">Transmembrane helix</keyword>
<sequence length="350" mass="41091">MNNHEDDETQSQIPLLNHSSWYLSNTYFHPDEHLPPDHSLLIVFESVRILTCICAVLGVLTNLALVGIIAKTSFRHVSYGLLIIIIALFDSIRLLSAIYYYLLFANVVQISAITETIYLATNRYPIFVVNWCKVLMAIERLLTVRYWEHHTHLDWRSKHKRKQYRRFAYAIIFVLFAGLLSQHPNYLYKRYQSVRINYNRLMIVNKHNENFYYGYHRFNSNLFGIMSYLILDIALPILSVLIVNILLLREIRKLPSSLQIKVKESIAILFFLSFLSMTIIPRALIGYYNYYSSNKDYIVLTRVVIFYYVCLGLEYFNHGITGCACFLSSALLRSELKNMIWTKYMAANVR</sequence>
<dbReference type="AlphaFoldDB" id="A0A814DS68"/>
<organism evidence="7 12">
    <name type="scientific">Rotaria sordida</name>
    <dbReference type="NCBI Taxonomy" id="392033"/>
    <lineage>
        <taxon>Eukaryota</taxon>
        <taxon>Metazoa</taxon>
        <taxon>Spiralia</taxon>
        <taxon>Gnathifera</taxon>
        <taxon>Rotifera</taxon>
        <taxon>Eurotatoria</taxon>
        <taxon>Bdelloidea</taxon>
        <taxon>Philodinida</taxon>
        <taxon>Philodinidae</taxon>
        <taxon>Rotaria</taxon>
    </lineage>
</organism>
<dbReference type="OrthoDB" id="10009372at2759"/>
<dbReference type="Proteomes" id="UP000663874">
    <property type="component" value="Unassembled WGS sequence"/>
</dbReference>
<dbReference type="SUPFAM" id="SSF81321">
    <property type="entry name" value="Family A G protein-coupled receptor-like"/>
    <property type="match status" value="1"/>
</dbReference>
<evidence type="ECO:0000259" key="6">
    <source>
        <dbReference type="PROSITE" id="PS50262"/>
    </source>
</evidence>
<dbReference type="InterPro" id="IPR017452">
    <property type="entry name" value="GPCR_Rhodpsn_7TM"/>
</dbReference>
<dbReference type="EMBL" id="CAJOBD010001462">
    <property type="protein sequence ID" value="CAF3801923.1"/>
    <property type="molecule type" value="Genomic_DNA"/>
</dbReference>
<reference evidence="7" key="1">
    <citation type="submission" date="2021-02" db="EMBL/GenBank/DDBJ databases">
        <authorList>
            <person name="Nowell W R."/>
        </authorList>
    </citation>
    <scope>NUCLEOTIDE SEQUENCE</scope>
</reference>
<dbReference type="Gene3D" id="1.20.1070.10">
    <property type="entry name" value="Rhodopsin 7-helix transmembrane proteins"/>
    <property type="match status" value="1"/>
</dbReference>
<evidence type="ECO:0000313" key="12">
    <source>
        <dbReference type="Proteomes" id="UP000663882"/>
    </source>
</evidence>
<feature type="transmembrane region" description="Helical" evidence="5">
    <location>
        <begin position="225"/>
        <end position="247"/>
    </location>
</feature>
<feature type="domain" description="G-protein coupled receptors family 1 profile" evidence="6">
    <location>
        <begin position="61"/>
        <end position="316"/>
    </location>
</feature>
<evidence type="ECO:0000256" key="5">
    <source>
        <dbReference type="SAM" id="Phobius"/>
    </source>
</evidence>
<dbReference type="Proteomes" id="UP000663882">
    <property type="component" value="Unassembled WGS sequence"/>
</dbReference>
<dbReference type="EMBL" id="CAJNOO010000494">
    <property type="protein sequence ID" value="CAF0959539.1"/>
    <property type="molecule type" value="Genomic_DNA"/>
</dbReference>
<dbReference type="Proteomes" id="UP000663836">
    <property type="component" value="Unassembled WGS sequence"/>
</dbReference>
<evidence type="ECO:0000313" key="9">
    <source>
        <dbReference type="EMBL" id="CAF1058453.1"/>
    </source>
</evidence>
<gene>
    <name evidence="10" type="ORF">FNK824_LOCUS12598</name>
    <name evidence="11" type="ORF">JBS370_LOCUS15353</name>
    <name evidence="7" type="ORF">RFH988_LOCUS12065</name>
    <name evidence="9" type="ORF">SEV965_LOCUS13720</name>
    <name evidence="8" type="ORF">ZHD862_LOCUS15038</name>
</gene>
<feature type="transmembrane region" description="Helical" evidence="5">
    <location>
        <begin position="305"/>
        <end position="332"/>
    </location>
</feature>
<evidence type="ECO:0000313" key="10">
    <source>
        <dbReference type="EMBL" id="CAF3757374.1"/>
    </source>
</evidence>
<dbReference type="Proteomes" id="UP000663889">
    <property type="component" value="Unassembled WGS sequence"/>
</dbReference>
<protein>
    <recommendedName>
        <fullName evidence="6">G-protein coupled receptors family 1 profile domain-containing protein</fullName>
    </recommendedName>
</protein>
<dbReference type="GO" id="GO:0016020">
    <property type="term" value="C:membrane"/>
    <property type="evidence" value="ECO:0007669"/>
    <property type="project" value="UniProtKB-SubCell"/>
</dbReference>
<evidence type="ECO:0000256" key="4">
    <source>
        <dbReference type="ARBA" id="ARBA00023136"/>
    </source>
</evidence>